<feature type="compositionally biased region" description="Low complexity" evidence="1">
    <location>
        <begin position="75"/>
        <end position="84"/>
    </location>
</feature>
<protein>
    <recommendedName>
        <fullName evidence="2">MlaB-like STAS domain-containing protein</fullName>
    </recommendedName>
</protein>
<feature type="region of interest" description="Disordered" evidence="1">
    <location>
        <begin position="69"/>
        <end position="91"/>
    </location>
</feature>
<dbReference type="Pfam" id="PF13466">
    <property type="entry name" value="STAS_2"/>
    <property type="match status" value="1"/>
</dbReference>
<evidence type="ECO:0000256" key="1">
    <source>
        <dbReference type="SAM" id="MobiDB-lite"/>
    </source>
</evidence>
<proteinExistence type="predicted"/>
<accession>A0A1Y0ES65</accession>
<keyword evidence="4" id="KW-1185">Reference proteome</keyword>
<evidence type="ECO:0000259" key="2">
    <source>
        <dbReference type="Pfam" id="PF13466"/>
    </source>
</evidence>
<dbReference type="AlphaFoldDB" id="A0A1Y0ES65"/>
<dbReference type="SUPFAM" id="SSF52091">
    <property type="entry name" value="SpoIIaa-like"/>
    <property type="match status" value="1"/>
</dbReference>
<evidence type="ECO:0000313" key="3">
    <source>
        <dbReference type="EMBL" id="ARU06250.1"/>
    </source>
</evidence>
<sequence length="581" mass="63801">MLSKMVKFVRNPRTDWADLETADAARSDLEEEASKQQLREMLERKRQNDFVRKREFDTLRKLRNKEIDPPQAMLSPSFFPSSEPAESDGDKQNTLEKIAVIEAQMASQWFKSQGAALKARALQTRQGTLESARDSVQQPEVVARADEGVDPAAFAPTQTLEVPPSAIQRPVPPMPAPVPTPAVRSLDQPMLGDGLLPLGMSAAYESSQFEVAELVNHPEVEEIAILYANGETTAAEEALLRMISPTGGRRESAESWMTLFDLYRATGQHLRFDDVGIEFAAVFGRSAPVWYSVPDQLAARGAQVDDEPAPAGSNTSHWTANSSLSMQNLALLDTLPQRVEPPWRLDWRYVKRIDPGCAQALAHKLNAWADDRQVKLRFVGADNALRLLTELTPVADASVPQDLWALRLAMMRILGLMDDFELNALNFCVTFEVSPPAWSPPRCECLQIQPDGAVDEVAMAASAPVPAPALTTLPGYTESAVRDSYLDVTVARASLAGQVLGDASSQFAGLAAVDGVAETIEVDCRHVQRVDFVAAGTLLNWVADHQAKGQAIAFNNVNRLVAIFFRIIGIRELARVNVRQE</sequence>
<dbReference type="KEGG" id="cser:CCO03_17605"/>
<dbReference type="InterPro" id="IPR058548">
    <property type="entry name" value="MlaB-like_STAS"/>
</dbReference>
<reference evidence="3 4" key="1">
    <citation type="submission" date="2017-05" db="EMBL/GenBank/DDBJ databases">
        <authorList>
            <person name="Song R."/>
            <person name="Chenine A.L."/>
            <person name="Ruprecht R.M."/>
        </authorList>
    </citation>
    <scope>NUCLEOTIDE SEQUENCE [LARGE SCALE GENOMIC DNA]</scope>
    <source>
        <strain evidence="3 4">DSM 26136</strain>
    </source>
</reference>
<evidence type="ECO:0000313" key="4">
    <source>
        <dbReference type="Proteomes" id="UP000196138"/>
    </source>
</evidence>
<dbReference type="EMBL" id="CP021455">
    <property type="protein sequence ID" value="ARU06250.1"/>
    <property type="molecule type" value="Genomic_DNA"/>
</dbReference>
<gene>
    <name evidence="3" type="ORF">CCO03_17605</name>
</gene>
<name>A0A1Y0ES65_9BURK</name>
<organism evidence="3 4">
    <name type="scientific">Comamonas serinivorans</name>
    <dbReference type="NCBI Taxonomy" id="1082851"/>
    <lineage>
        <taxon>Bacteria</taxon>
        <taxon>Pseudomonadati</taxon>
        <taxon>Pseudomonadota</taxon>
        <taxon>Betaproteobacteria</taxon>
        <taxon>Burkholderiales</taxon>
        <taxon>Comamonadaceae</taxon>
        <taxon>Comamonas</taxon>
    </lineage>
</organism>
<dbReference type="Proteomes" id="UP000196138">
    <property type="component" value="Chromosome"/>
</dbReference>
<feature type="domain" description="MlaB-like STAS" evidence="2">
    <location>
        <begin position="502"/>
        <end position="570"/>
    </location>
</feature>
<dbReference type="InterPro" id="IPR036513">
    <property type="entry name" value="STAS_dom_sf"/>
</dbReference>